<dbReference type="CDD" id="cd00146">
    <property type="entry name" value="PKD"/>
    <property type="match status" value="1"/>
</dbReference>
<evidence type="ECO:0000256" key="1">
    <source>
        <dbReference type="ARBA" id="ARBA00004613"/>
    </source>
</evidence>
<dbReference type="SUPFAM" id="SSF49299">
    <property type="entry name" value="PKD domain"/>
    <property type="match status" value="1"/>
</dbReference>
<evidence type="ECO:0000256" key="7">
    <source>
        <dbReference type="ARBA" id="ARBA00022825"/>
    </source>
</evidence>
<dbReference type="SMART" id="SM00089">
    <property type="entry name" value="PKD"/>
    <property type="match status" value="1"/>
</dbReference>
<dbReference type="EMBL" id="CP014579">
    <property type="protein sequence ID" value="ANB76110.1"/>
    <property type="molecule type" value="Genomic_DNA"/>
</dbReference>
<dbReference type="GO" id="GO:0004252">
    <property type="term" value="F:serine-type endopeptidase activity"/>
    <property type="evidence" value="ECO:0007669"/>
    <property type="project" value="UniProtKB-UniRule"/>
</dbReference>
<dbReference type="Gene3D" id="2.60.40.10">
    <property type="entry name" value="Immunoglobulins"/>
    <property type="match status" value="1"/>
</dbReference>
<evidence type="ECO:0000256" key="4">
    <source>
        <dbReference type="ARBA" id="ARBA00022670"/>
    </source>
</evidence>
<dbReference type="Proteomes" id="UP000076852">
    <property type="component" value="Chromosome 2"/>
</dbReference>
<feature type="active site" description="Charge relay system" evidence="9">
    <location>
        <position position="269"/>
    </location>
</feature>
<dbReference type="PROSITE" id="PS00137">
    <property type="entry name" value="SUBTILASE_HIS"/>
    <property type="match status" value="1"/>
</dbReference>
<dbReference type="PANTHER" id="PTHR43806:SF11">
    <property type="entry name" value="CEREVISIN-RELATED"/>
    <property type="match status" value="1"/>
</dbReference>
<gene>
    <name evidence="12" type="ORF">AYM40_27955</name>
</gene>
<dbReference type="InterPro" id="IPR000209">
    <property type="entry name" value="Peptidase_S8/S53_dom"/>
</dbReference>
<dbReference type="InterPro" id="IPR036852">
    <property type="entry name" value="Peptidase_S8/S53_dom_sf"/>
</dbReference>
<keyword evidence="10" id="KW-0812">Transmembrane</keyword>
<dbReference type="InterPro" id="IPR035986">
    <property type="entry name" value="PKD_dom_sf"/>
</dbReference>
<dbReference type="PROSITE" id="PS00138">
    <property type="entry name" value="SUBTILASE_SER"/>
    <property type="match status" value="1"/>
</dbReference>
<evidence type="ECO:0000256" key="5">
    <source>
        <dbReference type="ARBA" id="ARBA00022729"/>
    </source>
</evidence>
<feature type="domain" description="PKD" evidence="11">
    <location>
        <begin position="509"/>
        <end position="591"/>
    </location>
</feature>
<evidence type="ECO:0000256" key="2">
    <source>
        <dbReference type="ARBA" id="ARBA00011073"/>
    </source>
</evidence>
<dbReference type="PROSITE" id="PS50093">
    <property type="entry name" value="PKD"/>
    <property type="match status" value="1"/>
</dbReference>
<evidence type="ECO:0000256" key="6">
    <source>
        <dbReference type="ARBA" id="ARBA00022801"/>
    </source>
</evidence>
<keyword evidence="6 9" id="KW-0378">Hydrolase</keyword>
<dbReference type="InterPro" id="IPR022398">
    <property type="entry name" value="Peptidase_S8_His-AS"/>
</dbReference>
<evidence type="ECO:0000259" key="11">
    <source>
        <dbReference type="PROSITE" id="PS50093"/>
    </source>
</evidence>
<name>A0A160FSN9_9BURK</name>
<keyword evidence="10" id="KW-0472">Membrane</keyword>
<dbReference type="RefSeq" id="WP_063499360.1">
    <property type="nucleotide sequence ID" value="NZ_CP014579.1"/>
</dbReference>
<dbReference type="FunFam" id="3.40.50.200:FF:000022">
    <property type="entry name" value="Extracellular protease"/>
    <property type="match status" value="1"/>
</dbReference>
<dbReference type="InterPro" id="IPR023828">
    <property type="entry name" value="Peptidase_S8_Ser-AS"/>
</dbReference>
<feature type="active site" description="Charge relay system" evidence="9">
    <location>
        <position position="442"/>
    </location>
</feature>
<evidence type="ECO:0000313" key="12">
    <source>
        <dbReference type="EMBL" id="ANB76110.1"/>
    </source>
</evidence>
<evidence type="ECO:0000313" key="13">
    <source>
        <dbReference type="Proteomes" id="UP000076852"/>
    </source>
</evidence>
<dbReference type="GO" id="GO:0005576">
    <property type="term" value="C:extracellular region"/>
    <property type="evidence" value="ECO:0007669"/>
    <property type="project" value="UniProtKB-SubCell"/>
</dbReference>
<dbReference type="PANTHER" id="PTHR43806">
    <property type="entry name" value="PEPTIDASE S8"/>
    <property type="match status" value="1"/>
</dbReference>
<proteinExistence type="inferred from homology"/>
<comment type="subcellular location">
    <subcellularLocation>
        <location evidence="1">Secreted</location>
    </subcellularLocation>
</comment>
<dbReference type="Pfam" id="PF18911">
    <property type="entry name" value="PKD_4"/>
    <property type="match status" value="1"/>
</dbReference>
<dbReference type="KEGG" id="buz:AYM40_27955"/>
<accession>A0A160FSN9</accession>
<dbReference type="Gene3D" id="3.40.50.200">
    <property type="entry name" value="Peptidase S8/S53 domain"/>
    <property type="match status" value="1"/>
</dbReference>
<dbReference type="AlphaFoldDB" id="A0A160FSN9"/>
<feature type="transmembrane region" description="Helical" evidence="10">
    <location>
        <begin position="21"/>
        <end position="46"/>
    </location>
</feature>
<dbReference type="Pfam" id="PF00082">
    <property type="entry name" value="Peptidase_S8"/>
    <property type="match status" value="1"/>
</dbReference>
<keyword evidence="5" id="KW-0732">Signal</keyword>
<feature type="active site" description="Charge relay system" evidence="9">
    <location>
        <position position="226"/>
    </location>
</feature>
<protein>
    <recommendedName>
        <fullName evidence="11">PKD domain-containing protein</fullName>
    </recommendedName>
</protein>
<evidence type="ECO:0000256" key="10">
    <source>
        <dbReference type="SAM" id="Phobius"/>
    </source>
</evidence>
<dbReference type="OrthoDB" id="9790784at2"/>
<dbReference type="Gene3D" id="2.60.120.380">
    <property type="match status" value="1"/>
</dbReference>
<dbReference type="PROSITE" id="PS51892">
    <property type="entry name" value="SUBTILASE"/>
    <property type="match status" value="1"/>
</dbReference>
<keyword evidence="10" id="KW-1133">Transmembrane helix</keyword>
<evidence type="ECO:0000256" key="3">
    <source>
        <dbReference type="ARBA" id="ARBA00022525"/>
    </source>
</evidence>
<dbReference type="STRING" id="1804984.AYM40_27955"/>
<dbReference type="SUPFAM" id="SSF52743">
    <property type="entry name" value="Subtilisin-like"/>
    <property type="match status" value="1"/>
</dbReference>
<reference evidence="12 13" key="1">
    <citation type="journal article" date="2016" name="Gene">
        <title>PacBio SMRT assembly of a complex multi-replicon genome reveals chlorocatechol degradative operon in a region of genome plasticity.</title>
        <authorList>
            <person name="Ricker N."/>
            <person name="Shen S.Y."/>
            <person name="Goordial J."/>
            <person name="Jin S."/>
            <person name="Fulthorpe R.R."/>
        </authorList>
    </citation>
    <scope>NUCLEOTIDE SEQUENCE [LARGE SCALE GENOMIC DNA]</scope>
    <source>
        <strain evidence="12 13">OLGA172</strain>
    </source>
</reference>
<keyword evidence="4 9" id="KW-0645">Protease</keyword>
<organism evidence="12 13">
    <name type="scientific">Paraburkholderia phytofirmans OLGA172</name>
    <dbReference type="NCBI Taxonomy" id="1417228"/>
    <lineage>
        <taxon>Bacteria</taxon>
        <taxon>Pseudomonadati</taxon>
        <taxon>Pseudomonadota</taxon>
        <taxon>Betaproteobacteria</taxon>
        <taxon>Burkholderiales</taxon>
        <taxon>Burkholderiaceae</taxon>
        <taxon>Paraburkholderia</taxon>
    </lineage>
</organism>
<dbReference type="InterPro" id="IPR022409">
    <property type="entry name" value="PKD/Chitinase_dom"/>
</dbReference>
<dbReference type="InterPro" id="IPR013783">
    <property type="entry name" value="Ig-like_fold"/>
</dbReference>
<keyword evidence="7 9" id="KW-0720">Serine protease</keyword>
<dbReference type="InterPro" id="IPR000601">
    <property type="entry name" value="PKD_dom"/>
</dbReference>
<keyword evidence="8" id="KW-0865">Zymogen</keyword>
<comment type="similarity">
    <text evidence="2 9">Belongs to the peptidase S8 family.</text>
</comment>
<keyword evidence="3" id="KW-0964">Secreted</keyword>
<dbReference type="InterPro" id="IPR050131">
    <property type="entry name" value="Peptidase_S8_subtilisin-like"/>
</dbReference>
<dbReference type="PRINTS" id="PR00723">
    <property type="entry name" value="SUBTILISIN"/>
</dbReference>
<evidence type="ECO:0000256" key="8">
    <source>
        <dbReference type="ARBA" id="ARBA00023145"/>
    </source>
</evidence>
<evidence type="ECO:0000256" key="9">
    <source>
        <dbReference type="PROSITE-ProRule" id="PRU01240"/>
    </source>
</evidence>
<sequence length="701" mass="72304">MKQKKDESVRNGSRRTTAYIGALWSTAGARCVLAGAACISLALALAACGANSASDTASEATEAFAAAANTASSSAVSLQTALKMNMTSLSPDASSDRFIVKYKTGTAERGAASAVQSKLNRLANAFPSKAHHMRRMGIGADVVTTERKLTAKEAKTFMRAIASDPNVEYVEPDTEMSTTMVPNDPEYFRQWSLASNLKPATPYPGIRAEGAWDIANGSRAVIAVVDNGVTSHSDLDANILPGYDFTAYNRGGNGSNPGITTETCPVQWHGTHVAGIMAAPANNGLGIAGIASAAKLIPVRVLNGCGKGYTSDIADGIVWSAGGSVPGVPANAHPARIINVSLGGSGFCETTFQNAIDYAVSQGAIVAAAAGNDQASATNFEPANCRNLINVGGSNRYGARWIGSNFGAGVDIAAPADSIWSTYNSGTTAPGAEAYAFMNGTSMATPMVSAVIALAQSVAPTPLSAAEMRTLLAQNAQPFPTGQPDRALGQGILDANATVVAARSGKIPAAADFKCSESTTVMQVSCTDLSTARGMPIKSWAWNFGAGAPDFTRTQSVNPTVNYDYPGIYEITLTVTDNTGAVSRLTRPFRVIPPTITDISPNVPATFSANPGDMRYFALDVPAGVKSLTFSLSPGANGETGTLYLRAGTPSVLHPDCGNAWTKGANAICTLAKPASGTYYGIVSVPGATVRGASILATYTQ</sequence>
<dbReference type="InterPro" id="IPR015500">
    <property type="entry name" value="Peptidase_S8_subtilisin-rel"/>
</dbReference>
<dbReference type="GO" id="GO:0006508">
    <property type="term" value="P:proteolysis"/>
    <property type="evidence" value="ECO:0007669"/>
    <property type="project" value="UniProtKB-KW"/>
</dbReference>
<keyword evidence="13" id="KW-1185">Reference proteome</keyword>